<dbReference type="Proteomes" id="UP000822688">
    <property type="component" value="Chromosome 4"/>
</dbReference>
<dbReference type="InterPro" id="IPR000070">
    <property type="entry name" value="Pectinesterase_cat"/>
</dbReference>
<keyword evidence="14" id="KW-1185">Reference proteome</keyword>
<gene>
    <name evidence="13" type="ORF">KC19_4G197100</name>
</gene>
<dbReference type="OrthoDB" id="2019149at2759"/>
<evidence type="ECO:0000256" key="1">
    <source>
        <dbReference type="ARBA" id="ARBA00004191"/>
    </source>
</evidence>
<keyword evidence="7 10" id="KW-0378">Hydrolase</keyword>
<dbReference type="EC" id="3.1.1.11" evidence="5 10"/>
<comment type="subcellular location">
    <subcellularLocation>
        <location evidence="1">Secreted</location>
        <location evidence="1">Cell wall</location>
    </subcellularLocation>
</comment>
<evidence type="ECO:0000256" key="2">
    <source>
        <dbReference type="ARBA" id="ARBA00005184"/>
    </source>
</evidence>
<feature type="domain" description="Pectinesterase inhibitor" evidence="12">
    <location>
        <begin position="82"/>
        <end position="228"/>
    </location>
</feature>
<keyword evidence="11" id="KW-1133">Transmembrane helix</keyword>
<evidence type="ECO:0000256" key="4">
    <source>
        <dbReference type="ARBA" id="ARBA00007786"/>
    </source>
</evidence>
<dbReference type="Gene3D" id="1.20.140.40">
    <property type="entry name" value="Invertase/pectin methylesterase inhibitor family protein"/>
    <property type="match status" value="1"/>
</dbReference>
<dbReference type="SMART" id="SM00856">
    <property type="entry name" value="PMEI"/>
    <property type="match status" value="1"/>
</dbReference>
<comment type="similarity">
    <text evidence="4">In the C-terminal section; belongs to the pectinesterase family.</text>
</comment>
<dbReference type="InterPro" id="IPR012334">
    <property type="entry name" value="Pectin_lyas_fold"/>
</dbReference>
<dbReference type="GO" id="GO:0004857">
    <property type="term" value="F:enzyme inhibitor activity"/>
    <property type="evidence" value="ECO:0007669"/>
    <property type="project" value="InterPro"/>
</dbReference>
<dbReference type="InterPro" id="IPR006501">
    <property type="entry name" value="Pectinesterase_inhib_dom"/>
</dbReference>
<comment type="pathway">
    <text evidence="2 10">Glycan metabolism; pectin degradation; 2-dehydro-3-deoxy-D-gluconate from pectin: step 1/5.</text>
</comment>
<dbReference type="AlphaFoldDB" id="A0A8T0ICX4"/>
<sequence>MHAANLRGKLSEFFKMVWNSKEDAGEDERAFYVGEQTDSRSSRRKCLVVFLAIALVAVLIAIIVPVTLSLKSTDTEDTKPVVTPAPVTAACAASQYPETCSETLANSTHTNAQVFTKTTATAASEGLVETRLAVRNSETPENAPAVEVCLDTLSTAAEEMNAVIAALNSTDSDALKDAFDDIKTRLSAAMEFHTTCIDALEEIEGGLGDSVRVISAKTNELFSIALAFVNAFSKFGNNLLLWATSPIDEFSDQHRRRLLASENEDIVSDIPEWLGAEQRRHLLQAKPAVVPCNITVAQDKSGNFTTIMDALKKTPEDVTGLFLICIKKGTYKEQVIINKPLTNIMFRGDGVRTTIITGSLSVALTKNMTTYMSATVIVQGEGFIAQGITFQNTAGPKGHQAVAVRVTADRAAFYQCNFDGFQDTLYAHNYRQYYRDCTIMGTIDYIFGNSIAVFQNCRLLAKKSTQVGQTNLYTAQGKTDRSQPTGFSFQECIFDGTSELVRNQKTFKTFLGRPWKPYSTAVLLRSTIQGHVDPAGWSPWNNSDYGLKTSYFAEFESKGPGAGPKQISARVPWSKQIKTLKDANRFQAGKFIQGNRWVPAKRYPNIPYTGDALK</sequence>
<dbReference type="InterPro" id="IPR035513">
    <property type="entry name" value="Invertase/methylesterase_inhib"/>
</dbReference>
<evidence type="ECO:0000256" key="10">
    <source>
        <dbReference type="RuleBase" id="RU000589"/>
    </source>
</evidence>
<dbReference type="GO" id="GO:0030599">
    <property type="term" value="F:pectinesterase activity"/>
    <property type="evidence" value="ECO:0007669"/>
    <property type="project" value="UniProtKB-UniRule"/>
</dbReference>
<keyword evidence="11" id="KW-0472">Membrane</keyword>
<evidence type="ECO:0000256" key="6">
    <source>
        <dbReference type="ARBA" id="ARBA00022512"/>
    </source>
</evidence>
<dbReference type="PROSITE" id="PS00503">
    <property type="entry name" value="PECTINESTERASE_2"/>
    <property type="match status" value="1"/>
</dbReference>
<evidence type="ECO:0000256" key="5">
    <source>
        <dbReference type="ARBA" id="ARBA00013229"/>
    </source>
</evidence>
<name>A0A8T0ICX4_CERPU</name>
<dbReference type="Pfam" id="PF01095">
    <property type="entry name" value="Pectinesterase"/>
    <property type="match status" value="1"/>
</dbReference>
<dbReference type="GO" id="GO:0045490">
    <property type="term" value="P:pectin catabolic process"/>
    <property type="evidence" value="ECO:0007669"/>
    <property type="project" value="UniProtKB-UniRule"/>
</dbReference>
<dbReference type="PANTHER" id="PTHR31707">
    <property type="entry name" value="PECTINESTERASE"/>
    <property type="match status" value="1"/>
</dbReference>
<evidence type="ECO:0000256" key="8">
    <source>
        <dbReference type="ARBA" id="ARBA00023085"/>
    </source>
</evidence>
<comment type="catalytic activity">
    <reaction evidence="10">
        <text>[(1-&gt;4)-alpha-D-galacturonosyl methyl ester](n) + n H2O = [(1-&gt;4)-alpha-D-galacturonosyl](n) + n methanol + n H(+)</text>
        <dbReference type="Rhea" id="RHEA:22380"/>
        <dbReference type="Rhea" id="RHEA-COMP:14570"/>
        <dbReference type="Rhea" id="RHEA-COMP:14573"/>
        <dbReference type="ChEBI" id="CHEBI:15377"/>
        <dbReference type="ChEBI" id="CHEBI:15378"/>
        <dbReference type="ChEBI" id="CHEBI:17790"/>
        <dbReference type="ChEBI" id="CHEBI:140522"/>
        <dbReference type="ChEBI" id="CHEBI:140523"/>
        <dbReference type="EC" id="3.1.1.11"/>
    </reaction>
</comment>
<feature type="transmembrane region" description="Helical" evidence="11">
    <location>
        <begin position="46"/>
        <end position="68"/>
    </location>
</feature>
<reference evidence="13" key="1">
    <citation type="submission" date="2020-06" db="EMBL/GenBank/DDBJ databases">
        <title>WGS assembly of Ceratodon purpureus strain R40.</title>
        <authorList>
            <person name="Carey S.B."/>
            <person name="Jenkins J."/>
            <person name="Shu S."/>
            <person name="Lovell J.T."/>
            <person name="Sreedasyam A."/>
            <person name="Maumus F."/>
            <person name="Tiley G.P."/>
            <person name="Fernandez-Pozo N."/>
            <person name="Barry K."/>
            <person name="Chen C."/>
            <person name="Wang M."/>
            <person name="Lipzen A."/>
            <person name="Daum C."/>
            <person name="Saski C.A."/>
            <person name="Payton A.C."/>
            <person name="Mcbreen J.C."/>
            <person name="Conrad R.E."/>
            <person name="Kollar L.M."/>
            <person name="Olsson S."/>
            <person name="Huttunen S."/>
            <person name="Landis J.B."/>
            <person name="Wickett N.J."/>
            <person name="Johnson M.G."/>
            <person name="Rensing S.A."/>
            <person name="Grimwood J."/>
            <person name="Schmutz J."/>
            <person name="Mcdaniel S.F."/>
        </authorList>
    </citation>
    <scope>NUCLEOTIDE SEQUENCE</scope>
    <source>
        <strain evidence="13">R40</strain>
    </source>
</reference>
<dbReference type="Pfam" id="PF04043">
    <property type="entry name" value="PMEI"/>
    <property type="match status" value="1"/>
</dbReference>
<keyword evidence="11" id="KW-0812">Transmembrane</keyword>
<comment type="similarity">
    <text evidence="3">In the N-terminal section; belongs to the PMEI family.</text>
</comment>
<evidence type="ECO:0000256" key="9">
    <source>
        <dbReference type="PROSITE-ProRule" id="PRU10040"/>
    </source>
</evidence>
<dbReference type="GO" id="GO:0042545">
    <property type="term" value="P:cell wall modification"/>
    <property type="evidence" value="ECO:0007669"/>
    <property type="project" value="UniProtKB-UniRule"/>
</dbReference>
<protein>
    <recommendedName>
        <fullName evidence="5 10">Pectinesterase</fullName>
        <ecNumber evidence="5 10">3.1.1.11</ecNumber>
    </recommendedName>
</protein>
<comment type="caution">
    <text evidence="13">The sequence shown here is derived from an EMBL/GenBank/DDBJ whole genome shotgun (WGS) entry which is preliminary data.</text>
</comment>
<evidence type="ECO:0000313" key="14">
    <source>
        <dbReference type="Proteomes" id="UP000822688"/>
    </source>
</evidence>
<dbReference type="CDD" id="cd15798">
    <property type="entry name" value="PMEI-like_3"/>
    <property type="match status" value="1"/>
</dbReference>
<feature type="active site" evidence="9">
    <location>
        <position position="444"/>
    </location>
</feature>
<evidence type="ECO:0000259" key="12">
    <source>
        <dbReference type="SMART" id="SM00856"/>
    </source>
</evidence>
<keyword evidence="8 10" id="KW-0063">Aspartyl esterase</keyword>
<dbReference type="EMBL" id="CM026424">
    <property type="protein sequence ID" value="KAG0580759.1"/>
    <property type="molecule type" value="Genomic_DNA"/>
</dbReference>
<dbReference type="SUPFAM" id="SSF101148">
    <property type="entry name" value="Plant invertase/pectin methylesterase inhibitor"/>
    <property type="match status" value="1"/>
</dbReference>
<dbReference type="FunFam" id="2.160.20.10:FF:000029">
    <property type="entry name" value="Pectinesterase 4"/>
    <property type="match status" value="1"/>
</dbReference>
<keyword evidence="6" id="KW-0134">Cell wall</keyword>
<keyword evidence="6" id="KW-0964">Secreted</keyword>
<evidence type="ECO:0000256" key="11">
    <source>
        <dbReference type="SAM" id="Phobius"/>
    </source>
</evidence>
<evidence type="ECO:0000313" key="13">
    <source>
        <dbReference type="EMBL" id="KAG0580759.1"/>
    </source>
</evidence>
<dbReference type="NCBIfam" id="TIGR01614">
    <property type="entry name" value="PME_inhib"/>
    <property type="match status" value="1"/>
</dbReference>
<organism evidence="13 14">
    <name type="scientific">Ceratodon purpureus</name>
    <name type="common">Fire moss</name>
    <name type="synonym">Dicranum purpureum</name>
    <dbReference type="NCBI Taxonomy" id="3225"/>
    <lineage>
        <taxon>Eukaryota</taxon>
        <taxon>Viridiplantae</taxon>
        <taxon>Streptophyta</taxon>
        <taxon>Embryophyta</taxon>
        <taxon>Bryophyta</taxon>
        <taxon>Bryophytina</taxon>
        <taxon>Bryopsida</taxon>
        <taxon>Dicranidae</taxon>
        <taxon>Pseudoditrichales</taxon>
        <taxon>Ditrichaceae</taxon>
        <taxon>Ceratodon</taxon>
    </lineage>
</organism>
<dbReference type="SUPFAM" id="SSF51126">
    <property type="entry name" value="Pectin lyase-like"/>
    <property type="match status" value="1"/>
</dbReference>
<dbReference type="InterPro" id="IPR033131">
    <property type="entry name" value="Pectinesterase_Asp_AS"/>
</dbReference>
<evidence type="ECO:0000256" key="7">
    <source>
        <dbReference type="ARBA" id="ARBA00022801"/>
    </source>
</evidence>
<dbReference type="EMBL" id="CM026424">
    <property type="protein sequence ID" value="KAG0580758.1"/>
    <property type="molecule type" value="Genomic_DNA"/>
</dbReference>
<dbReference type="Gene3D" id="2.160.20.10">
    <property type="entry name" value="Single-stranded right-handed beta-helix, Pectin lyase-like"/>
    <property type="match status" value="1"/>
</dbReference>
<dbReference type="InterPro" id="IPR011050">
    <property type="entry name" value="Pectin_lyase_fold/virulence"/>
</dbReference>
<proteinExistence type="inferred from homology"/>
<accession>A0A8T0ICX4</accession>
<evidence type="ECO:0000256" key="3">
    <source>
        <dbReference type="ARBA" id="ARBA00006027"/>
    </source>
</evidence>